<dbReference type="GO" id="GO:0004519">
    <property type="term" value="F:endonuclease activity"/>
    <property type="evidence" value="ECO:0007669"/>
    <property type="project" value="UniProtKB-KW"/>
</dbReference>
<keyword evidence="2" id="KW-0255">Endonuclease</keyword>
<protein>
    <submittedName>
        <fullName evidence="2">Intron-encoded DNA endonuclease I-AniI</fullName>
    </submittedName>
</protein>
<keyword evidence="2" id="KW-0540">Nuclease</keyword>
<keyword evidence="2" id="KW-0378">Hydrolase</keyword>
<dbReference type="InterPro" id="IPR004860">
    <property type="entry name" value="LAGLIDADG_dom"/>
</dbReference>
<dbReference type="InterPro" id="IPR027434">
    <property type="entry name" value="Homing_endonucl"/>
</dbReference>
<dbReference type="Gene3D" id="3.10.28.10">
    <property type="entry name" value="Homing endonucleases"/>
    <property type="match status" value="1"/>
</dbReference>
<proteinExistence type="predicted"/>
<accession>A0A8S5SW77</accession>
<reference evidence="2" key="1">
    <citation type="journal article" date="2021" name="Proc. Natl. Acad. Sci. U.S.A.">
        <title>A Catalog of Tens of Thousands of Viruses from Human Metagenomes Reveals Hidden Associations with Chronic Diseases.</title>
        <authorList>
            <person name="Tisza M.J."/>
            <person name="Buck C.B."/>
        </authorList>
    </citation>
    <scope>NUCLEOTIDE SEQUENCE</scope>
    <source>
        <strain evidence="2">CtZHD14</strain>
    </source>
</reference>
<feature type="domain" description="Homing endonuclease LAGLIDADG" evidence="1">
    <location>
        <begin position="217"/>
        <end position="295"/>
    </location>
</feature>
<dbReference type="SUPFAM" id="SSF55608">
    <property type="entry name" value="Homing endonucleases"/>
    <property type="match status" value="2"/>
</dbReference>
<evidence type="ECO:0000259" key="1">
    <source>
        <dbReference type="Pfam" id="PF14528"/>
    </source>
</evidence>
<sequence length="326" mass="37458">MVKSLSIGKSAAKFLIFNKMAYNEMTNKGGDIIMGAKRFSDEQEKQIVDEYKNGATTHQLMEKYGFKTHKSITDKIKKHYPNQYKEILEIAKQNQKGYYYTLDKVISEFDAYFLGLLLTDGYVNTTKPGSTKKRNQVGIDSIDEDCIKFLSKAIGKSYSCYQPYQINDFNQQPRYRLILEDGKLVNNLQRLGVVPNKSKILQGPKLLSEEIKFVPYIIRGIIDGDGTVSPTSYGGPQFSIVSASFDFINWIKDVLTNYMYMKDIRITAKEDNRSANYSTLYTIGSADIDNIQKLIALSYNKPFGMMRKYELIRKTFRDYNQDNVIL</sequence>
<dbReference type="Pfam" id="PF14528">
    <property type="entry name" value="LAGLIDADG_3"/>
    <property type="match status" value="1"/>
</dbReference>
<evidence type="ECO:0000313" key="2">
    <source>
        <dbReference type="EMBL" id="DAF55348.1"/>
    </source>
</evidence>
<dbReference type="EMBL" id="BK032687">
    <property type="protein sequence ID" value="DAF55348.1"/>
    <property type="molecule type" value="Genomic_DNA"/>
</dbReference>
<organism evidence="2">
    <name type="scientific">Siphoviridae sp. ctZHD14</name>
    <dbReference type="NCBI Taxonomy" id="2827891"/>
    <lineage>
        <taxon>Viruses</taxon>
        <taxon>Duplodnaviria</taxon>
        <taxon>Heunggongvirae</taxon>
        <taxon>Uroviricota</taxon>
        <taxon>Caudoviricetes</taxon>
    </lineage>
</organism>
<name>A0A8S5SW77_9CAUD</name>